<evidence type="ECO:0000313" key="2">
    <source>
        <dbReference type="Proteomes" id="UP001056120"/>
    </source>
</evidence>
<sequence length="330" mass="37398">MIWSATSGGIPSPKSESRWSEWLGTSIIEGKLWIPTKKSPSKRIDILERMAVTSKRQANASRRAKTAASAKSVDYETHKRFYAMEIYMTRLGRPSGKDVVNVSQAYPVCDRCEELGHVMANCPREQGKLEEVNHLGGERRQKYTTATHYHPGLRNHPNLRYGNASNQLNPNSQGANMQCGRHPQKQQYQNRKQGYNQGYQRGSDELGGGQFNSLIDAIKGLNKENEDAFKDLRKDNEVRDKTVNALHKQFGQLAEEMSKRDPGKLPSTTYEESDSEEECKQGAPLIPIKVGGVKVRDFYYPEDFLVLDYAPSQKKEPCLEDHSWRLPVPP</sequence>
<gene>
    <name evidence="1" type="ORF">L1987_54816</name>
</gene>
<dbReference type="Proteomes" id="UP001056120">
    <property type="component" value="Linkage Group LG18"/>
</dbReference>
<organism evidence="1 2">
    <name type="scientific">Smallanthus sonchifolius</name>
    <dbReference type="NCBI Taxonomy" id="185202"/>
    <lineage>
        <taxon>Eukaryota</taxon>
        <taxon>Viridiplantae</taxon>
        <taxon>Streptophyta</taxon>
        <taxon>Embryophyta</taxon>
        <taxon>Tracheophyta</taxon>
        <taxon>Spermatophyta</taxon>
        <taxon>Magnoliopsida</taxon>
        <taxon>eudicotyledons</taxon>
        <taxon>Gunneridae</taxon>
        <taxon>Pentapetalae</taxon>
        <taxon>asterids</taxon>
        <taxon>campanulids</taxon>
        <taxon>Asterales</taxon>
        <taxon>Asteraceae</taxon>
        <taxon>Asteroideae</taxon>
        <taxon>Heliantheae alliance</taxon>
        <taxon>Millerieae</taxon>
        <taxon>Smallanthus</taxon>
    </lineage>
</organism>
<accession>A0ACB9E8U9</accession>
<evidence type="ECO:0000313" key="1">
    <source>
        <dbReference type="EMBL" id="KAI3755023.1"/>
    </source>
</evidence>
<protein>
    <submittedName>
        <fullName evidence="1">Uncharacterized protein</fullName>
    </submittedName>
</protein>
<reference evidence="1 2" key="2">
    <citation type="journal article" date="2022" name="Mol. Ecol. Resour.">
        <title>The genomes of chicory, endive, great burdock and yacon provide insights into Asteraceae paleo-polyploidization history and plant inulin production.</title>
        <authorList>
            <person name="Fan W."/>
            <person name="Wang S."/>
            <person name="Wang H."/>
            <person name="Wang A."/>
            <person name="Jiang F."/>
            <person name="Liu H."/>
            <person name="Zhao H."/>
            <person name="Xu D."/>
            <person name="Zhang Y."/>
        </authorList>
    </citation>
    <scope>NUCLEOTIDE SEQUENCE [LARGE SCALE GENOMIC DNA]</scope>
    <source>
        <strain evidence="2">cv. Yunnan</strain>
        <tissue evidence="1">Leaves</tissue>
    </source>
</reference>
<proteinExistence type="predicted"/>
<reference evidence="2" key="1">
    <citation type="journal article" date="2022" name="Mol. Ecol. Resour.">
        <title>The genomes of chicory, endive, great burdock and yacon provide insights into Asteraceae palaeo-polyploidization history and plant inulin production.</title>
        <authorList>
            <person name="Fan W."/>
            <person name="Wang S."/>
            <person name="Wang H."/>
            <person name="Wang A."/>
            <person name="Jiang F."/>
            <person name="Liu H."/>
            <person name="Zhao H."/>
            <person name="Xu D."/>
            <person name="Zhang Y."/>
        </authorList>
    </citation>
    <scope>NUCLEOTIDE SEQUENCE [LARGE SCALE GENOMIC DNA]</scope>
    <source>
        <strain evidence="2">cv. Yunnan</strain>
    </source>
</reference>
<dbReference type="EMBL" id="CM042035">
    <property type="protein sequence ID" value="KAI3755023.1"/>
    <property type="molecule type" value="Genomic_DNA"/>
</dbReference>
<name>A0ACB9E8U9_9ASTR</name>
<comment type="caution">
    <text evidence="1">The sequence shown here is derived from an EMBL/GenBank/DDBJ whole genome shotgun (WGS) entry which is preliminary data.</text>
</comment>
<keyword evidence="2" id="KW-1185">Reference proteome</keyword>